<evidence type="ECO:0000256" key="1">
    <source>
        <dbReference type="SAM" id="MobiDB-lite"/>
    </source>
</evidence>
<evidence type="ECO:0000259" key="2">
    <source>
        <dbReference type="Pfam" id="PF17765"/>
    </source>
</evidence>
<dbReference type="SUPFAM" id="SSF55785">
    <property type="entry name" value="PYP-like sensor domain (PAS domain)"/>
    <property type="match status" value="1"/>
</dbReference>
<feature type="compositionally biased region" description="Polar residues" evidence="1">
    <location>
        <begin position="16"/>
        <end position="26"/>
    </location>
</feature>
<dbReference type="PANTHER" id="PTHR35010">
    <property type="entry name" value="BLL4672 PROTEIN-RELATED"/>
    <property type="match status" value="1"/>
</dbReference>
<dbReference type="InterPro" id="IPR035965">
    <property type="entry name" value="PAS-like_dom_sf"/>
</dbReference>
<keyword evidence="4" id="KW-1185">Reference proteome</keyword>
<dbReference type="RefSeq" id="WP_381831905.1">
    <property type="nucleotide sequence ID" value="NZ_JBHTCF010000008.1"/>
</dbReference>
<sequence>MTNDPAAGLPGPAQTRPGNALSSQPASPEREFEKRSYLRDYAAMMDATPHPSLLIDHSWNVTAANRGYETLFREAGPHPTAMPGQNFLRFVLFHPDAADVLREHETSWCLPLLAQFSAALETHAQDATLQDIRRHIADDALMNAAYQQGLPRWMRLVGARALDHDGAVRPLHHPDPPWGRTTCRVVTETPSTLQSLGLTRMTLVLHAQSTAPSVPQQREAPSARPHGTTGRRPAAPHLRVVPAGP</sequence>
<comment type="caution">
    <text evidence="3">The sequence shown here is derived from an EMBL/GenBank/DDBJ whole genome shotgun (WGS) entry which is preliminary data.</text>
</comment>
<organism evidence="3 4">
    <name type="scientific">Streptomyces monticola</name>
    <dbReference type="NCBI Taxonomy" id="2666263"/>
    <lineage>
        <taxon>Bacteria</taxon>
        <taxon>Bacillati</taxon>
        <taxon>Actinomycetota</taxon>
        <taxon>Actinomycetes</taxon>
        <taxon>Kitasatosporales</taxon>
        <taxon>Streptomycetaceae</taxon>
        <taxon>Streptomyces</taxon>
    </lineage>
</organism>
<feature type="region of interest" description="Disordered" evidence="1">
    <location>
        <begin position="209"/>
        <end position="245"/>
    </location>
</feature>
<dbReference type="EMBL" id="JBHTCF010000008">
    <property type="protein sequence ID" value="MFC7306528.1"/>
    <property type="molecule type" value="Genomic_DNA"/>
</dbReference>
<dbReference type="InterPro" id="IPR041413">
    <property type="entry name" value="MLTR_LBD"/>
</dbReference>
<dbReference type="PANTHER" id="PTHR35010:SF2">
    <property type="entry name" value="BLL4672 PROTEIN"/>
    <property type="match status" value="1"/>
</dbReference>
<feature type="region of interest" description="Disordered" evidence="1">
    <location>
        <begin position="1"/>
        <end position="33"/>
    </location>
</feature>
<feature type="domain" description="MmyB-like transcription regulator ligand binding" evidence="2">
    <location>
        <begin position="43"/>
        <end position="136"/>
    </location>
</feature>
<evidence type="ECO:0000313" key="4">
    <source>
        <dbReference type="Proteomes" id="UP001596523"/>
    </source>
</evidence>
<evidence type="ECO:0000313" key="3">
    <source>
        <dbReference type="EMBL" id="MFC7306528.1"/>
    </source>
</evidence>
<reference evidence="4" key="1">
    <citation type="journal article" date="2019" name="Int. J. Syst. Evol. Microbiol.">
        <title>The Global Catalogue of Microorganisms (GCM) 10K type strain sequencing project: providing services to taxonomists for standard genome sequencing and annotation.</title>
        <authorList>
            <consortium name="The Broad Institute Genomics Platform"/>
            <consortium name="The Broad Institute Genome Sequencing Center for Infectious Disease"/>
            <person name="Wu L."/>
            <person name="Ma J."/>
        </authorList>
    </citation>
    <scope>NUCLEOTIDE SEQUENCE [LARGE SCALE GENOMIC DNA]</scope>
    <source>
        <strain evidence="4">SYNS20</strain>
    </source>
</reference>
<protein>
    <recommendedName>
        <fullName evidence="2">MmyB-like transcription regulator ligand binding domain-containing protein</fullName>
    </recommendedName>
</protein>
<name>A0ABW2JM37_9ACTN</name>
<dbReference type="Proteomes" id="UP001596523">
    <property type="component" value="Unassembled WGS sequence"/>
</dbReference>
<accession>A0ABW2JM37</accession>
<proteinExistence type="predicted"/>
<gene>
    <name evidence="3" type="ORF">ACFQVC_20160</name>
</gene>
<dbReference type="Pfam" id="PF17765">
    <property type="entry name" value="MLTR_LBD"/>
    <property type="match status" value="1"/>
</dbReference>
<dbReference type="Gene3D" id="3.30.450.180">
    <property type="match status" value="1"/>
</dbReference>